<protein>
    <submittedName>
        <fullName evidence="1">Uncharacterized protein</fullName>
    </submittedName>
</protein>
<keyword evidence="2" id="KW-1185">Reference proteome</keyword>
<accession>A0ACC1HZ10</accession>
<proteinExistence type="predicted"/>
<evidence type="ECO:0000313" key="1">
    <source>
        <dbReference type="EMBL" id="KAJ1883730.1"/>
    </source>
</evidence>
<name>A0ACC1HZ10_9FUNG</name>
<reference evidence="1" key="1">
    <citation type="submission" date="2022-07" db="EMBL/GenBank/DDBJ databases">
        <title>Phylogenomic reconstructions and comparative analyses of Kickxellomycotina fungi.</title>
        <authorList>
            <person name="Reynolds N.K."/>
            <person name="Stajich J.E."/>
            <person name="Barry K."/>
            <person name="Grigoriev I.V."/>
            <person name="Crous P."/>
            <person name="Smith M.E."/>
        </authorList>
    </citation>
    <scope>NUCLEOTIDE SEQUENCE</scope>
    <source>
        <strain evidence="1">Benny 63K</strain>
    </source>
</reference>
<sequence>MVKIFATAIATAALLQCAWAHMGIISPPPRSGIVGDQLNKPCGGSNALTRNVTTFSVDALNDFVLRPSHGTGNLIFNYFTDITVTNDSIAHPIIDVPIPAPNTYTTPLDFAKAGLKNGQSIVVQAIYNGTDHDETEQYYVCFDVKLSADADTVKSDSADDKESEDAGLDSKTDDAKDESKSSSSSSAPKSALVSTKAVIGAAAGLLVAAFAF</sequence>
<dbReference type="EMBL" id="JANBPG010003085">
    <property type="protein sequence ID" value="KAJ1883730.1"/>
    <property type="molecule type" value="Genomic_DNA"/>
</dbReference>
<organism evidence="1 2">
    <name type="scientific">Kickxella alabastrina</name>
    <dbReference type="NCBI Taxonomy" id="61397"/>
    <lineage>
        <taxon>Eukaryota</taxon>
        <taxon>Fungi</taxon>
        <taxon>Fungi incertae sedis</taxon>
        <taxon>Zoopagomycota</taxon>
        <taxon>Kickxellomycotina</taxon>
        <taxon>Kickxellomycetes</taxon>
        <taxon>Kickxellales</taxon>
        <taxon>Kickxellaceae</taxon>
        <taxon>Kickxella</taxon>
    </lineage>
</organism>
<evidence type="ECO:0000313" key="2">
    <source>
        <dbReference type="Proteomes" id="UP001150581"/>
    </source>
</evidence>
<dbReference type="Proteomes" id="UP001150581">
    <property type="component" value="Unassembled WGS sequence"/>
</dbReference>
<comment type="caution">
    <text evidence="1">The sequence shown here is derived from an EMBL/GenBank/DDBJ whole genome shotgun (WGS) entry which is preliminary data.</text>
</comment>
<gene>
    <name evidence="1" type="ORF">LPJ66_010950</name>
</gene>